<proteinExistence type="predicted"/>
<name>A0A1M6TQL8_HALPU</name>
<protein>
    <submittedName>
        <fullName evidence="1">Uncharacterized protein</fullName>
    </submittedName>
</protein>
<dbReference type="Proteomes" id="UP000184203">
    <property type="component" value="Unassembled WGS sequence"/>
</dbReference>
<dbReference type="AlphaFoldDB" id="A0A1M6TQL8"/>
<sequence>MARVRVQCPYEGCDGMDEFETDPESEVIAREKGHVEVDRFQKIGKQLLSGTIVKEEHLQCPKDESHQYTVLVEL</sequence>
<keyword evidence="2" id="KW-1185">Reference proteome</keyword>
<evidence type="ECO:0000313" key="1">
    <source>
        <dbReference type="EMBL" id="SHK59234.1"/>
    </source>
</evidence>
<dbReference type="RefSeq" id="WP_232423749.1">
    <property type="nucleotide sequence ID" value="NZ_AEMG01000030.1"/>
</dbReference>
<evidence type="ECO:0000313" key="2">
    <source>
        <dbReference type="Proteomes" id="UP000184203"/>
    </source>
</evidence>
<accession>A0A1M6TQL8</accession>
<dbReference type="EMBL" id="FRAN01000002">
    <property type="protein sequence ID" value="SHK59234.1"/>
    <property type="molecule type" value="Genomic_DNA"/>
</dbReference>
<organism evidence="1 2">
    <name type="scientific">Haladaptatus paucihalophilus DX253</name>
    <dbReference type="NCBI Taxonomy" id="797209"/>
    <lineage>
        <taxon>Archaea</taxon>
        <taxon>Methanobacteriati</taxon>
        <taxon>Methanobacteriota</taxon>
        <taxon>Stenosarchaea group</taxon>
        <taxon>Halobacteria</taxon>
        <taxon>Halobacteriales</taxon>
        <taxon>Haladaptataceae</taxon>
        <taxon>Haladaptatus</taxon>
    </lineage>
</organism>
<gene>
    <name evidence="1" type="ORF">SAMN05444342_1783</name>
</gene>
<reference evidence="2" key="1">
    <citation type="submission" date="2016-11" db="EMBL/GenBank/DDBJ databases">
        <authorList>
            <person name="Varghese N."/>
            <person name="Submissions S."/>
        </authorList>
    </citation>
    <scope>NUCLEOTIDE SEQUENCE [LARGE SCALE GENOMIC DNA]</scope>
    <source>
        <strain evidence="2">DX253</strain>
    </source>
</reference>